<feature type="coiled-coil region" evidence="1">
    <location>
        <begin position="148"/>
        <end position="177"/>
    </location>
</feature>
<evidence type="ECO:0000259" key="3">
    <source>
        <dbReference type="Pfam" id="PF06580"/>
    </source>
</evidence>
<keyword evidence="2" id="KW-1133">Transmembrane helix</keyword>
<dbReference type="PANTHER" id="PTHR34220:SF7">
    <property type="entry name" value="SENSOR HISTIDINE KINASE YPDA"/>
    <property type="match status" value="1"/>
</dbReference>
<dbReference type="Proteomes" id="UP000316167">
    <property type="component" value="Unassembled WGS sequence"/>
</dbReference>
<sequence length="352" mass="40038">MRFLSKRKWLIHLVFWIVMYILYLVQPLVSGGEDAGAVTAISYAAAVKTLFHLLSVAATSYFICIIVMPLLLEKTKLLNGFLLLVSGLYAIAVVSRVGVVYLVEPLVGYNNSKETLLQIVSQLGILFQYYIIGNIAAAFPFVAFYLLLDRQLLMRKQAEAENEKKEAELAALKAQLNPHFLFNTLNNIYSLAVQNSPQTSYCIEKLAHILDYLLYRCNDKLVPMEKEIELLQNYLDLQKIRFGDRLNLKAEYKADHSYKIAPLLLLPIVENMFKHGVEQNAGKTDVKVSLECFKDRLTFNTENLYDPDAAEAPGIGLQNLKRQLELLYPEKNSFTITKANHFFKTNLQLTLS</sequence>
<feature type="transmembrane region" description="Helical" evidence="2">
    <location>
        <begin position="49"/>
        <end position="72"/>
    </location>
</feature>
<evidence type="ECO:0000313" key="5">
    <source>
        <dbReference type="Proteomes" id="UP000316167"/>
    </source>
</evidence>
<gene>
    <name evidence="4" type="ORF">IQ13_2797</name>
</gene>
<comment type="caution">
    <text evidence="4">The sequence shown here is derived from an EMBL/GenBank/DDBJ whole genome shotgun (WGS) entry which is preliminary data.</text>
</comment>
<evidence type="ECO:0000256" key="2">
    <source>
        <dbReference type="SAM" id="Phobius"/>
    </source>
</evidence>
<feature type="transmembrane region" description="Helical" evidence="2">
    <location>
        <begin position="123"/>
        <end position="148"/>
    </location>
</feature>
<dbReference type="PANTHER" id="PTHR34220">
    <property type="entry name" value="SENSOR HISTIDINE KINASE YPDA"/>
    <property type="match status" value="1"/>
</dbReference>
<evidence type="ECO:0000256" key="1">
    <source>
        <dbReference type="SAM" id="Coils"/>
    </source>
</evidence>
<proteinExistence type="predicted"/>
<feature type="transmembrane region" description="Helical" evidence="2">
    <location>
        <begin position="81"/>
        <end position="103"/>
    </location>
</feature>
<keyword evidence="2" id="KW-0812">Transmembrane</keyword>
<feature type="domain" description="Signal transduction histidine kinase internal region" evidence="3">
    <location>
        <begin position="167"/>
        <end position="246"/>
    </location>
</feature>
<keyword evidence="4" id="KW-0808">Transferase</keyword>
<dbReference type="InterPro" id="IPR010559">
    <property type="entry name" value="Sig_transdc_His_kin_internal"/>
</dbReference>
<accession>A0A562SFR0</accession>
<reference evidence="4 5" key="1">
    <citation type="journal article" date="2015" name="Stand. Genomic Sci.">
        <title>Genomic Encyclopedia of Bacterial and Archaeal Type Strains, Phase III: the genomes of soil and plant-associated and newly described type strains.</title>
        <authorList>
            <person name="Whitman W.B."/>
            <person name="Woyke T."/>
            <person name="Klenk H.P."/>
            <person name="Zhou Y."/>
            <person name="Lilburn T.G."/>
            <person name="Beck B.J."/>
            <person name="De Vos P."/>
            <person name="Vandamme P."/>
            <person name="Eisen J.A."/>
            <person name="Garrity G."/>
            <person name="Hugenholtz P."/>
            <person name="Kyrpides N.C."/>
        </authorList>
    </citation>
    <scope>NUCLEOTIDE SEQUENCE [LARGE SCALE GENOMIC DNA]</scope>
    <source>
        <strain evidence="4 5">CGMCC 1.7271</strain>
    </source>
</reference>
<keyword evidence="2" id="KW-0472">Membrane</keyword>
<dbReference type="Pfam" id="PF06580">
    <property type="entry name" value="His_kinase"/>
    <property type="match status" value="1"/>
</dbReference>
<dbReference type="EMBL" id="VLLE01000005">
    <property type="protein sequence ID" value="TWI80128.1"/>
    <property type="molecule type" value="Genomic_DNA"/>
</dbReference>
<dbReference type="GO" id="GO:0016020">
    <property type="term" value="C:membrane"/>
    <property type="evidence" value="ECO:0007669"/>
    <property type="project" value="InterPro"/>
</dbReference>
<evidence type="ECO:0000313" key="4">
    <source>
        <dbReference type="EMBL" id="TWI80128.1"/>
    </source>
</evidence>
<keyword evidence="1" id="KW-0175">Coiled coil</keyword>
<name>A0A562SFR0_9BACT</name>
<feature type="transmembrane region" description="Helical" evidence="2">
    <location>
        <begin position="9"/>
        <end position="29"/>
    </location>
</feature>
<dbReference type="AlphaFoldDB" id="A0A562SFR0"/>
<keyword evidence="5" id="KW-1185">Reference proteome</keyword>
<organism evidence="4 5">
    <name type="scientific">Lacibacter cauensis</name>
    <dbReference type="NCBI Taxonomy" id="510947"/>
    <lineage>
        <taxon>Bacteria</taxon>
        <taxon>Pseudomonadati</taxon>
        <taxon>Bacteroidota</taxon>
        <taxon>Chitinophagia</taxon>
        <taxon>Chitinophagales</taxon>
        <taxon>Chitinophagaceae</taxon>
        <taxon>Lacibacter</taxon>
    </lineage>
</organism>
<keyword evidence="4" id="KW-0418">Kinase</keyword>
<dbReference type="OrthoDB" id="9792992at2"/>
<dbReference type="GO" id="GO:0000155">
    <property type="term" value="F:phosphorelay sensor kinase activity"/>
    <property type="evidence" value="ECO:0007669"/>
    <property type="project" value="InterPro"/>
</dbReference>
<dbReference type="RefSeq" id="WP_144886976.1">
    <property type="nucleotide sequence ID" value="NZ_VLLE01000005.1"/>
</dbReference>
<protein>
    <submittedName>
        <fullName evidence="4">Histidine kinase</fullName>
    </submittedName>
</protein>
<dbReference type="InterPro" id="IPR050640">
    <property type="entry name" value="Bact_2-comp_sensor_kinase"/>
</dbReference>